<gene>
    <name evidence="1" type="ORF">JI435_147480</name>
</gene>
<dbReference type="OMA" id="NDLAIMA"/>
<protein>
    <submittedName>
        <fullName evidence="1">Uncharacterized protein</fullName>
    </submittedName>
</protein>
<keyword evidence="2" id="KW-1185">Reference proteome</keyword>
<dbReference type="KEGG" id="pno:SNOG_14748"/>
<evidence type="ECO:0000313" key="1">
    <source>
        <dbReference type="EMBL" id="QRD06184.1"/>
    </source>
</evidence>
<evidence type="ECO:0000313" key="2">
    <source>
        <dbReference type="Proteomes" id="UP000663193"/>
    </source>
</evidence>
<dbReference type="OrthoDB" id="3682830at2759"/>
<dbReference type="VEuPathDB" id="FungiDB:JI435_147480"/>
<dbReference type="RefSeq" id="XP_001804930.1">
    <property type="nucleotide sequence ID" value="XM_001804878.1"/>
</dbReference>
<name>A0A7U2IAD2_PHANO</name>
<accession>A0A7U2IAD2</accession>
<dbReference type="AlphaFoldDB" id="A0A7U2IAD2"/>
<reference evidence="2" key="1">
    <citation type="journal article" date="2021" name="BMC Genomics">
        <title>Chromosome-level genome assembly and manually-curated proteome of model necrotroph Parastagonospora nodorum Sn15 reveals a genome-wide trove of candidate effector homologs, and redundancy of virulence-related functions within an accessory chromosome.</title>
        <authorList>
            <person name="Bertazzoni S."/>
            <person name="Jones D.A.B."/>
            <person name="Phan H.T."/>
            <person name="Tan K.-C."/>
            <person name="Hane J.K."/>
        </authorList>
    </citation>
    <scope>NUCLEOTIDE SEQUENCE [LARGE SCALE GENOMIC DNA]</scope>
    <source>
        <strain evidence="2">SN15 / ATCC MYA-4574 / FGSC 10173)</strain>
    </source>
</reference>
<dbReference type="Proteomes" id="UP000663193">
    <property type="component" value="Chromosome 20"/>
</dbReference>
<organism evidence="1 2">
    <name type="scientific">Phaeosphaeria nodorum (strain SN15 / ATCC MYA-4574 / FGSC 10173)</name>
    <name type="common">Glume blotch fungus</name>
    <name type="synonym">Parastagonospora nodorum</name>
    <dbReference type="NCBI Taxonomy" id="321614"/>
    <lineage>
        <taxon>Eukaryota</taxon>
        <taxon>Fungi</taxon>
        <taxon>Dikarya</taxon>
        <taxon>Ascomycota</taxon>
        <taxon>Pezizomycotina</taxon>
        <taxon>Dothideomycetes</taxon>
        <taxon>Pleosporomycetidae</taxon>
        <taxon>Pleosporales</taxon>
        <taxon>Pleosporineae</taxon>
        <taxon>Phaeosphaeriaceae</taxon>
        <taxon>Parastagonospora</taxon>
    </lineage>
</organism>
<sequence length="240" mass="27201">MSDFNIIPNEVQPMGPMWQRLPMDITMEIMAYTIMVIPVYNKPGRIMNKKWFDILTGLGAFKKFRLWCLPQPMVMMKPFYQGHTFVFDNGNDLGWAADVSVAPFLPPHAFRHLLRRIQVSITLHDFMYIAQPGSDRFMLHPFGSVNELMQHCPGARSLRNLTNATTGFSNLDVLDLEIIPDFRSGNHMATLAIMTAAAFAVSARKVTITVQQSPLGYLSTFKTHIWVPELKSVIAVTLVE</sequence>
<proteinExistence type="predicted"/>
<dbReference type="EMBL" id="CP069042">
    <property type="protein sequence ID" value="QRD06184.1"/>
    <property type="molecule type" value="Genomic_DNA"/>
</dbReference>